<feature type="region of interest" description="Disordered" evidence="1">
    <location>
        <begin position="162"/>
        <end position="184"/>
    </location>
</feature>
<dbReference type="HOGENOM" id="CLU_667129_0_0_0"/>
<feature type="compositionally biased region" description="Pro residues" evidence="1">
    <location>
        <begin position="169"/>
        <end position="183"/>
    </location>
</feature>
<dbReference type="InParanoid" id="Q02C99"/>
<evidence type="ECO:0000256" key="1">
    <source>
        <dbReference type="SAM" id="MobiDB-lite"/>
    </source>
</evidence>
<dbReference type="EMBL" id="CP000473">
    <property type="protein sequence ID" value="ABJ81317.1"/>
    <property type="molecule type" value="Genomic_DNA"/>
</dbReference>
<accession>Q02C99</accession>
<dbReference type="STRING" id="234267.Acid_0305"/>
<protein>
    <submittedName>
        <fullName evidence="2">Uncharacterized protein</fullName>
    </submittedName>
</protein>
<organism evidence="2">
    <name type="scientific">Solibacter usitatus (strain Ellin6076)</name>
    <dbReference type="NCBI Taxonomy" id="234267"/>
    <lineage>
        <taxon>Bacteria</taxon>
        <taxon>Pseudomonadati</taxon>
        <taxon>Acidobacteriota</taxon>
        <taxon>Terriglobia</taxon>
        <taxon>Bryobacterales</taxon>
        <taxon>Solibacteraceae</taxon>
        <taxon>Candidatus Solibacter</taxon>
    </lineage>
</organism>
<reference evidence="2" key="1">
    <citation type="submission" date="2006-10" db="EMBL/GenBank/DDBJ databases">
        <title>Complete sequence of Solibacter usitatus Ellin6076.</title>
        <authorList>
            <consortium name="US DOE Joint Genome Institute"/>
            <person name="Copeland A."/>
            <person name="Lucas S."/>
            <person name="Lapidus A."/>
            <person name="Barry K."/>
            <person name="Detter J.C."/>
            <person name="Glavina del Rio T."/>
            <person name="Hammon N."/>
            <person name="Israni S."/>
            <person name="Dalin E."/>
            <person name="Tice H."/>
            <person name="Pitluck S."/>
            <person name="Thompson L.S."/>
            <person name="Brettin T."/>
            <person name="Bruce D."/>
            <person name="Han C."/>
            <person name="Tapia R."/>
            <person name="Gilna P."/>
            <person name="Schmutz J."/>
            <person name="Larimer F."/>
            <person name="Land M."/>
            <person name="Hauser L."/>
            <person name="Kyrpides N."/>
            <person name="Mikhailova N."/>
            <person name="Janssen P.H."/>
            <person name="Kuske C.R."/>
            <person name="Richardson P."/>
        </authorList>
    </citation>
    <scope>NUCLEOTIDE SEQUENCE</scope>
    <source>
        <strain evidence="2">Ellin6076</strain>
    </source>
</reference>
<sequence length="412" mass="42700">MNREDIQKLLGGYATGTLTTEEQQALFAAALEDQELFDALGREQALRDLLREPAAKAQLLAALEAPERPGFWSWLRRPMAAGLATACVAGIATLAVWQGTRSRPLAAPVLVAEVKAPEIKAQEQPPTVAAGALEKKKVELPARREAASGRLAKDIATSANGPAAAALPASPPLPPPTAMPAPAPRATASLGAIAEPSVVETVPAQAALANALADQAVKPKAALDARSLFYGNAFVPNNGQVQQFAAGSGGAQSAQAKLASAVRAPSVAKKENAAFSLGVRVSLLRGDEEAAVSTVLNAGESVRLKVIPNQDGFLYVAARDGNAWKVVAGGPAQRLKPFETPALAFEGPGSKQLYVMLSLQAQTLSPEAIAALSRVNLVETVAEQDRATYAVAGALQGASPQQVVQPITLTYR</sequence>
<dbReference type="eggNOG" id="ENOG50332DD">
    <property type="taxonomic scope" value="Bacteria"/>
</dbReference>
<dbReference type="KEGG" id="sus:Acid_0305"/>
<evidence type="ECO:0000313" key="2">
    <source>
        <dbReference type="EMBL" id="ABJ81317.1"/>
    </source>
</evidence>
<gene>
    <name evidence="2" type="ordered locus">Acid_0305</name>
</gene>
<name>Q02C99_SOLUE</name>
<dbReference type="AlphaFoldDB" id="Q02C99"/>
<proteinExistence type="predicted"/>